<keyword evidence="7" id="KW-0406">Ion transport</keyword>
<evidence type="ECO:0000256" key="6">
    <source>
        <dbReference type="ARBA" id="ARBA00023002"/>
    </source>
</evidence>
<dbReference type="GeneID" id="34591185"/>
<dbReference type="PANTHER" id="PTHR32361:SF9">
    <property type="entry name" value="FERRIC REDUCTASE TRANSMEMBRANE COMPONENT 3-RELATED"/>
    <property type="match status" value="1"/>
</dbReference>
<keyword evidence="12" id="KW-0732">Signal</keyword>
<feature type="region of interest" description="Disordered" evidence="10">
    <location>
        <begin position="705"/>
        <end position="734"/>
    </location>
</feature>
<sequence>MKTLNTGLLLCGLALGAAAGKRDCVDGIRTALDYLAFNITDTDYYIKSCTNKLVVRSMWATAKLYCTREQITAGETYYEPYCEEYGGVQLVHYDEVAPILTDEYIKSLPVAEYSDVEALTIFNTPVVVSKPFWKIAKDTTTIFDLEYILHERYGWSMYGFWGGLLLIGMINRLMRHVSQSRRLKAKDDVEGGEASSSEKKPRSGPVAWVQSAHHWLRAQIIIPATFGSHHNRPLLWSTIPTRMETIVLVAFYIMTFILCCVGYYITSPNLYYTKSQQAWRYISDRTGIISYAMLPWLWLFAGRNNIFLWLTGWSFSTFNIFHRHIARAATILAIVHSVGWSVLEGGFGYFSESWHEQYWYMGGMATITMSLLLLFSFMWFRVRSYEIFLLIHIGLSIATIIGLFYHTKIFDGEYDGYLWPLVAIWCFDRGARLVRWAYCNLHLKWSHAVVSSLASATYDKDGDFIRLEIVPGSGILKPGPGQHYFLYQPMKWRGYENHPFTLASYETVKESTPAGVVTVHPGAGHSTDVETLAAAKDIGVSATGSSSPTSSNATPDPSQHRLAVFKEKVGSQKLTFLIRPFGSWTKRLREECLKSPTGVITPHIFIEGPYGEHSALHTYENVIMVVGGTGIAGAIPYLQDHITRASNNAQSSRNGGKLATRTRDITLIWATRQSAMIRNVVEHELKPMFDREDIHIHLYATSAKQVRSASPDDSDDGRPMTESKELDLKSTPATSISDKLSISRGRPDISATIRTIINDVNSAGSAGGRIAILTCGPGGMADEARAAVHSSLKEGKRGVEYIEESFG</sequence>
<dbReference type="SFLD" id="SFLDS00052">
    <property type="entry name" value="Ferric_Reductase_Domain"/>
    <property type="match status" value="1"/>
</dbReference>
<comment type="similarity">
    <text evidence="2">Belongs to the ferric reductase (FRE) family.</text>
</comment>
<feature type="transmembrane region" description="Helical" evidence="11">
    <location>
        <begin position="155"/>
        <end position="174"/>
    </location>
</feature>
<accession>A0A178CTN7</accession>
<feature type="region of interest" description="Disordered" evidence="10">
    <location>
        <begin position="185"/>
        <end position="205"/>
    </location>
</feature>
<organism evidence="14 15">
    <name type="scientific">Fonsecaea nubica</name>
    <dbReference type="NCBI Taxonomy" id="856822"/>
    <lineage>
        <taxon>Eukaryota</taxon>
        <taxon>Fungi</taxon>
        <taxon>Dikarya</taxon>
        <taxon>Ascomycota</taxon>
        <taxon>Pezizomycotina</taxon>
        <taxon>Eurotiomycetes</taxon>
        <taxon>Chaetothyriomycetidae</taxon>
        <taxon>Chaetothyriales</taxon>
        <taxon>Herpotrichiellaceae</taxon>
        <taxon>Fonsecaea</taxon>
    </lineage>
</organism>
<comment type="subcellular location">
    <subcellularLocation>
        <location evidence="1">Membrane</location>
        <topology evidence="1">Multi-pass membrane protein</topology>
    </subcellularLocation>
</comment>
<evidence type="ECO:0000256" key="2">
    <source>
        <dbReference type="ARBA" id="ARBA00006278"/>
    </source>
</evidence>
<gene>
    <name evidence="14" type="ORF">AYO20_07774</name>
</gene>
<evidence type="ECO:0000259" key="13">
    <source>
        <dbReference type="PROSITE" id="PS51384"/>
    </source>
</evidence>
<evidence type="ECO:0000256" key="3">
    <source>
        <dbReference type="ARBA" id="ARBA00022448"/>
    </source>
</evidence>
<feature type="transmembrane region" description="Helical" evidence="11">
    <location>
        <begin position="325"/>
        <end position="343"/>
    </location>
</feature>
<dbReference type="GO" id="GO:0005886">
    <property type="term" value="C:plasma membrane"/>
    <property type="evidence" value="ECO:0007669"/>
    <property type="project" value="TreeGrafter"/>
</dbReference>
<keyword evidence="6" id="KW-0560">Oxidoreductase</keyword>
<dbReference type="OrthoDB" id="167398at2759"/>
<dbReference type="InterPro" id="IPR039261">
    <property type="entry name" value="FNR_nucleotide-bd"/>
</dbReference>
<dbReference type="SUPFAM" id="SSF52343">
    <property type="entry name" value="Ferredoxin reductase-like, C-terminal NADP-linked domain"/>
    <property type="match status" value="1"/>
</dbReference>
<feature type="transmembrane region" description="Helical" evidence="11">
    <location>
        <begin position="288"/>
        <end position="313"/>
    </location>
</feature>
<dbReference type="GO" id="GO:0006879">
    <property type="term" value="P:intracellular iron ion homeostasis"/>
    <property type="evidence" value="ECO:0007669"/>
    <property type="project" value="TreeGrafter"/>
</dbReference>
<evidence type="ECO:0000313" key="15">
    <source>
        <dbReference type="Proteomes" id="UP000185904"/>
    </source>
</evidence>
<evidence type="ECO:0000256" key="5">
    <source>
        <dbReference type="ARBA" id="ARBA00022989"/>
    </source>
</evidence>
<dbReference type="AlphaFoldDB" id="A0A178CTN7"/>
<keyword evidence="4 11" id="KW-0812">Transmembrane</keyword>
<evidence type="ECO:0000256" key="10">
    <source>
        <dbReference type="SAM" id="MobiDB-lite"/>
    </source>
</evidence>
<keyword evidence="3" id="KW-0813">Transport</keyword>
<dbReference type="PANTHER" id="PTHR32361">
    <property type="entry name" value="FERRIC/CUPRIC REDUCTASE TRANSMEMBRANE COMPONENT"/>
    <property type="match status" value="1"/>
</dbReference>
<dbReference type="SFLD" id="SFLDG01168">
    <property type="entry name" value="Ferric_reductase_subgroup_(FRE"/>
    <property type="match status" value="1"/>
</dbReference>
<keyword evidence="8 11" id="KW-0472">Membrane</keyword>
<evidence type="ECO:0000256" key="8">
    <source>
        <dbReference type="ARBA" id="ARBA00023136"/>
    </source>
</evidence>
<keyword evidence="15" id="KW-1185">Reference proteome</keyword>
<evidence type="ECO:0000256" key="11">
    <source>
        <dbReference type="SAM" id="Phobius"/>
    </source>
</evidence>
<evidence type="ECO:0000256" key="9">
    <source>
        <dbReference type="ARBA" id="ARBA00023180"/>
    </source>
</evidence>
<dbReference type="GO" id="GO:0006826">
    <property type="term" value="P:iron ion transport"/>
    <property type="evidence" value="ECO:0007669"/>
    <property type="project" value="TreeGrafter"/>
</dbReference>
<feature type="chain" id="PRO_5008083819" description="FAD-binding FR-type domain-containing protein" evidence="12">
    <location>
        <begin position="20"/>
        <end position="807"/>
    </location>
</feature>
<evidence type="ECO:0000256" key="1">
    <source>
        <dbReference type="ARBA" id="ARBA00004141"/>
    </source>
</evidence>
<protein>
    <recommendedName>
        <fullName evidence="13">FAD-binding FR-type domain-containing protein</fullName>
    </recommendedName>
</protein>
<feature type="transmembrane region" description="Helical" evidence="11">
    <location>
        <begin position="358"/>
        <end position="380"/>
    </location>
</feature>
<evidence type="ECO:0000313" key="14">
    <source>
        <dbReference type="EMBL" id="OAL32817.1"/>
    </source>
</evidence>
<evidence type="ECO:0000256" key="12">
    <source>
        <dbReference type="SAM" id="SignalP"/>
    </source>
</evidence>
<dbReference type="InterPro" id="IPR013121">
    <property type="entry name" value="Fe_red_NAD-bd_6"/>
</dbReference>
<feature type="transmembrane region" description="Helical" evidence="11">
    <location>
        <begin position="387"/>
        <end position="405"/>
    </location>
</feature>
<dbReference type="Pfam" id="PF01794">
    <property type="entry name" value="Ferric_reduct"/>
    <property type="match status" value="1"/>
</dbReference>
<dbReference type="InterPro" id="IPR013130">
    <property type="entry name" value="Fe3_Rdtase_TM_dom"/>
</dbReference>
<dbReference type="RefSeq" id="XP_022497997.1">
    <property type="nucleotide sequence ID" value="XM_022646058.1"/>
</dbReference>
<dbReference type="InterPro" id="IPR017927">
    <property type="entry name" value="FAD-bd_FR_type"/>
</dbReference>
<dbReference type="EMBL" id="LVCJ01000056">
    <property type="protein sequence ID" value="OAL32817.1"/>
    <property type="molecule type" value="Genomic_DNA"/>
</dbReference>
<dbReference type="Gene3D" id="3.40.50.80">
    <property type="entry name" value="Nucleotide-binding domain of ferredoxin-NADP reductase (FNR) module"/>
    <property type="match status" value="1"/>
</dbReference>
<dbReference type="Pfam" id="PF08030">
    <property type="entry name" value="NAD_binding_6"/>
    <property type="match status" value="1"/>
</dbReference>
<keyword evidence="9" id="KW-0325">Glycoprotein</keyword>
<comment type="caution">
    <text evidence="14">The sequence shown here is derived from an EMBL/GenBank/DDBJ whole genome shotgun (WGS) entry which is preliminary data.</text>
</comment>
<dbReference type="PROSITE" id="PS51384">
    <property type="entry name" value="FAD_FR"/>
    <property type="match status" value="1"/>
</dbReference>
<keyword evidence="5 11" id="KW-1133">Transmembrane helix</keyword>
<proteinExistence type="inferred from homology"/>
<dbReference type="CDD" id="cd06186">
    <property type="entry name" value="NOX_Duox_like_FAD_NADP"/>
    <property type="match status" value="1"/>
</dbReference>
<feature type="transmembrane region" description="Helical" evidence="11">
    <location>
        <begin position="246"/>
        <end position="265"/>
    </location>
</feature>
<reference evidence="14 15" key="1">
    <citation type="submission" date="2016-03" db="EMBL/GenBank/DDBJ databases">
        <title>The draft genome sequence of Fonsecaea nubica causative agent of cutaneous subcutaneous infection in human host.</title>
        <authorList>
            <person name="Costa F."/>
            <person name="Sybren D.H."/>
            <person name="Raittz R.T."/>
            <person name="Weiss V.A."/>
            <person name="Leao A.C."/>
            <person name="Gomes R."/>
            <person name="De Souza E.M."/>
            <person name="Pedrosa F.O."/>
            <person name="Steffens M.B."/>
            <person name="Bombassaro A."/>
            <person name="Tadra-Sfeir M.Z."/>
            <person name="Moreno L.F."/>
            <person name="Najafzadeh M.J."/>
            <person name="Felipe M.S."/>
            <person name="Teixeira M."/>
            <person name="Sun J."/>
            <person name="Xi L."/>
            <person name="Castro M.A."/>
            <person name="Vicente V.A."/>
        </authorList>
    </citation>
    <scope>NUCLEOTIDE SEQUENCE [LARGE SCALE GENOMIC DNA]</scope>
    <source>
        <strain evidence="14 15">CBS 269.64</strain>
    </source>
</reference>
<dbReference type="GO" id="GO:0000293">
    <property type="term" value="F:ferric-chelate reductase activity"/>
    <property type="evidence" value="ECO:0007669"/>
    <property type="project" value="UniProtKB-ARBA"/>
</dbReference>
<feature type="compositionally biased region" description="Basic and acidic residues" evidence="10">
    <location>
        <begin position="716"/>
        <end position="728"/>
    </location>
</feature>
<dbReference type="Proteomes" id="UP000185904">
    <property type="component" value="Unassembled WGS sequence"/>
</dbReference>
<feature type="signal peptide" evidence="12">
    <location>
        <begin position="1"/>
        <end position="19"/>
    </location>
</feature>
<evidence type="ECO:0000256" key="4">
    <source>
        <dbReference type="ARBA" id="ARBA00022692"/>
    </source>
</evidence>
<dbReference type="InterPro" id="IPR051410">
    <property type="entry name" value="Ferric/Cupric_Reductase"/>
</dbReference>
<dbReference type="GO" id="GO:0015677">
    <property type="term" value="P:copper ion import"/>
    <property type="evidence" value="ECO:0007669"/>
    <property type="project" value="TreeGrafter"/>
</dbReference>
<evidence type="ECO:0000256" key="7">
    <source>
        <dbReference type="ARBA" id="ARBA00023065"/>
    </source>
</evidence>
<feature type="domain" description="FAD-binding FR-type" evidence="13">
    <location>
        <begin position="443"/>
        <end position="616"/>
    </location>
</feature>
<name>A0A178CTN7_9EURO</name>